<sequence>MSSAAVNVVLVHGAFVDGSGWQGVYDLLTQDGYRVSVTQNPTVTLEEDAEVVRRVLDVQDGPTVLVGHSYGGAVISEAGTHPKVSALVYVTAFAPDKGESVQTLIPEPAPGSPPPPILPVSEGFLAIERDAFHGAFAGDLPAGLAAFMADSQVPWGFGAAGGVVTEPAWRVKPTWYLIATEDRTIPPPLQRSMAERAGATVTEATGSHAVYISRPQAVADVIKQAATAG</sequence>
<reference evidence="2 3" key="1">
    <citation type="submission" date="2020-08" db="EMBL/GenBank/DDBJ databases">
        <title>Sequencing the genomes of 1000 actinobacteria strains.</title>
        <authorList>
            <person name="Klenk H.-P."/>
        </authorList>
    </citation>
    <scope>NUCLEOTIDE SEQUENCE [LARGE SCALE GENOMIC DNA]</scope>
    <source>
        <strain evidence="2 3">DSM 44936</strain>
    </source>
</reference>
<accession>A0A7X0IA29</accession>
<gene>
    <name evidence="2" type="ORF">BJ992_000679</name>
</gene>
<name>A0A7X0IA29_9ACTN</name>
<keyword evidence="3" id="KW-1185">Reference proteome</keyword>
<evidence type="ECO:0000313" key="3">
    <source>
        <dbReference type="Proteomes" id="UP000555564"/>
    </source>
</evidence>
<feature type="domain" description="AB hydrolase-1" evidence="1">
    <location>
        <begin position="8"/>
        <end position="221"/>
    </location>
</feature>
<dbReference type="Proteomes" id="UP000555564">
    <property type="component" value="Unassembled WGS sequence"/>
</dbReference>
<protein>
    <submittedName>
        <fullName evidence="2">Pimeloyl-ACP methyl ester carboxylesterase</fullName>
    </submittedName>
</protein>
<dbReference type="InterPro" id="IPR052897">
    <property type="entry name" value="Sec-Metab_Biosynth_Hydrolase"/>
</dbReference>
<dbReference type="Pfam" id="PF12697">
    <property type="entry name" value="Abhydrolase_6"/>
    <property type="match status" value="1"/>
</dbReference>
<evidence type="ECO:0000313" key="2">
    <source>
        <dbReference type="EMBL" id="MBB6471248.1"/>
    </source>
</evidence>
<dbReference type="InterPro" id="IPR000073">
    <property type="entry name" value="AB_hydrolase_1"/>
</dbReference>
<proteinExistence type="predicted"/>
<dbReference type="RefSeq" id="WP_184978491.1">
    <property type="nucleotide sequence ID" value="NZ_BAAALO010000028.1"/>
</dbReference>
<dbReference type="SUPFAM" id="SSF53474">
    <property type="entry name" value="alpha/beta-Hydrolases"/>
    <property type="match status" value="1"/>
</dbReference>
<dbReference type="InterPro" id="IPR029058">
    <property type="entry name" value="AB_hydrolase_fold"/>
</dbReference>
<evidence type="ECO:0000259" key="1">
    <source>
        <dbReference type="Pfam" id="PF12697"/>
    </source>
</evidence>
<dbReference type="AlphaFoldDB" id="A0A7X0IA29"/>
<dbReference type="PANTHER" id="PTHR37017:SF11">
    <property type="entry name" value="ESTERASE_LIPASE_THIOESTERASE DOMAIN-CONTAINING PROTEIN"/>
    <property type="match status" value="1"/>
</dbReference>
<dbReference type="EMBL" id="JACHIU010000001">
    <property type="protein sequence ID" value="MBB6471248.1"/>
    <property type="molecule type" value="Genomic_DNA"/>
</dbReference>
<dbReference type="PANTHER" id="PTHR37017">
    <property type="entry name" value="AB HYDROLASE-1 DOMAIN-CONTAINING PROTEIN-RELATED"/>
    <property type="match status" value="1"/>
</dbReference>
<dbReference type="Gene3D" id="3.40.50.1820">
    <property type="entry name" value="alpha/beta hydrolase"/>
    <property type="match status" value="1"/>
</dbReference>
<organism evidence="2 3">
    <name type="scientific">Sphaerisporangium rubeum</name>
    <dbReference type="NCBI Taxonomy" id="321317"/>
    <lineage>
        <taxon>Bacteria</taxon>
        <taxon>Bacillati</taxon>
        <taxon>Actinomycetota</taxon>
        <taxon>Actinomycetes</taxon>
        <taxon>Streptosporangiales</taxon>
        <taxon>Streptosporangiaceae</taxon>
        <taxon>Sphaerisporangium</taxon>
    </lineage>
</organism>
<comment type="caution">
    <text evidence="2">The sequence shown here is derived from an EMBL/GenBank/DDBJ whole genome shotgun (WGS) entry which is preliminary data.</text>
</comment>
<dbReference type="GO" id="GO:0003824">
    <property type="term" value="F:catalytic activity"/>
    <property type="evidence" value="ECO:0007669"/>
    <property type="project" value="UniProtKB-ARBA"/>
</dbReference>